<dbReference type="GO" id="GO:0008270">
    <property type="term" value="F:zinc ion binding"/>
    <property type="evidence" value="ECO:0007669"/>
    <property type="project" value="UniProtKB-KW"/>
</dbReference>
<proteinExistence type="predicted"/>
<feature type="compositionally biased region" description="Basic and acidic residues" evidence="5">
    <location>
        <begin position="286"/>
        <end position="296"/>
    </location>
</feature>
<keyword evidence="2" id="KW-0479">Metal-binding</keyword>
<keyword evidence="3" id="KW-0863">Zinc-finger</keyword>
<feature type="compositionally biased region" description="Gly residues" evidence="5">
    <location>
        <begin position="178"/>
        <end position="187"/>
    </location>
</feature>
<feature type="compositionally biased region" description="Gly residues" evidence="5">
    <location>
        <begin position="212"/>
        <end position="224"/>
    </location>
</feature>
<dbReference type="PANTHER" id="PTHR46395:SF1">
    <property type="entry name" value="ADP-RIBOSYLATION FACTOR GTPASE-ACTIVATING PROTEIN 1"/>
    <property type="match status" value="1"/>
</dbReference>
<dbReference type="EMBL" id="KZ993937">
    <property type="protein sequence ID" value="RKO94305.1"/>
    <property type="molecule type" value="Genomic_DNA"/>
</dbReference>
<feature type="compositionally biased region" description="Low complexity" evidence="5">
    <location>
        <begin position="188"/>
        <end position="197"/>
    </location>
</feature>
<evidence type="ECO:0000256" key="3">
    <source>
        <dbReference type="ARBA" id="ARBA00022771"/>
    </source>
</evidence>
<dbReference type="PANTHER" id="PTHR46395">
    <property type="entry name" value="ADP-RIBOSYLATION FACTOR GTPASE-ACTIVATING PROTEIN 1"/>
    <property type="match status" value="1"/>
</dbReference>
<feature type="compositionally biased region" description="Low complexity" evidence="5">
    <location>
        <begin position="264"/>
        <end position="277"/>
    </location>
</feature>
<keyword evidence="4" id="KW-0862">Zinc</keyword>
<name>A0A4P9WPP6_9FUNG</name>
<accession>A0A4P9WPP6</accession>
<dbReference type="GO" id="GO:0030100">
    <property type="term" value="P:regulation of endocytosis"/>
    <property type="evidence" value="ECO:0007669"/>
    <property type="project" value="TreeGrafter"/>
</dbReference>
<dbReference type="GO" id="GO:0032012">
    <property type="term" value="P:regulation of ARF protein signal transduction"/>
    <property type="evidence" value="ECO:0007669"/>
    <property type="project" value="TreeGrafter"/>
</dbReference>
<keyword evidence="7" id="KW-1185">Reference proteome</keyword>
<evidence type="ECO:0000313" key="6">
    <source>
        <dbReference type="EMBL" id="RKO94305.1"/>
    </source>
</evidence>
<sequence length="296" mass="29390">RKGNENASRRADLPPSQGGKYAGYGNPNFQPAQSSSSANLLEDPLATLSKGWSLFASGASGVVGVLGTTVVEGAKLAVSGAEMVGQKVSENVIKPTTQAVRDPEFTNNLSGYVSSFGQKITEVSTKGYSYASTLATQTMNGANDRSGEYRAAASDDDGWGSGSGSGGSSSRRDEGPRGTSGGFGSFGSTGAASSSGGRADEDDNWGDWGNAKSGGGSGGGGGSGWSEDEGEHRPAGGSSTSGYGSLTGSSSSLPLGASAGGSKSGVASSSSTGSLTSANARSRGAAKQEDDHWEDF</sequence>
<dbReference type="Proteomes" id="UP000269721">
    <property type="component" value="Unassembled WGS sequence"/>
</dbReference>
<dbReference type="GO" id="GO:0005096">
    <property type="term" value="F:GTPase activator activity"/>
    <property type="evidence" value="ECO:0007669"/>
    <property type="project" value="UniProtKB-KW"/>
</dbReference>
<evidence type="ECO:0000256" key="5">
    <source>
        <dbReference type="SAM" id="MobiDB-lite"/>
    </source>
</evidence>
<dbReference type="OrthoDB" id="983479at2759"/>
<evidence type="ECO:0000256" key="2">
    <source>
        <dbReference type="ARBA" id="ARBA00022723"/>
    </source>
</evidence>
<evidence type="ECO:0000256" key="4">
    <source>
        <dbReference type="ARBA" id="ARBA00022833"/>
    </source>
</evidence>
<reference evidence="7" key="1">
    <citation type="journal article" date="2018" name="Nat. Microbiol.">
        <title>Leveraging single-cell genomics to expand the fungal tree of life.</title>
        <authorList>
            <person name="Ahrendt S.R."/>
            <person name="Quandt C.A."/>
            <person name="Ciobanu D."/>
            <person name="Clum A."/>
            <person name="Salamov A."/>
            <person name="Andreopoulos B."/>
            <person name="Cheng J.F."/>
            <person name="Woyke T."/>
            <person name="Pelin A."/>
            <person name="Henrissat B."/>
            <person name="Reynolds N.K."/>
            <person name="Benny G.L."/>
            <person name="Smith M.E."/>
            <person name="James T.Y."/>
            <person name="Grigoriev I.V."/>
        </authorList>
    </citation>
    <scope>NUCLEOTIDE SEQUENCE [LARGE SCALE GENOMIC DNA]</scope>
</reference>
<dbReference type="GO" id="GO:0000139">
    <property type="term" value="C:Golgi membrane"/>
    <property type="evidence" value="ECO:0007669"/>
    <property type="project" value="TreeGrafter"/>
</dbReference>
<dbReference type="AlphaFoldDB" id="A0A4P9WPP6"/>
<evidence type="ECO:0000313" key="7">
    <source>
        <dbReference type="Proteomes" id="UP000269721"/>
    </source>
</evidence>
<feature type="region of interest" description="Disordered" evidence="5">
    <location>
        <begin position="140"/>
        <end position="296"/>
    </location>
</feature>
<keyword evidence="1" id="KW-0343">GTPase activation</keyword>
<feature type="non-terminal residue" evidence="6">
    <location>
        <position position="1"/>
    </location>
</feature>
<organism evidence="6 7">
    <name type="scientific">Blyttiomyces helicus</name>
    <dbReference type="NCBI Taxonomy" id="388810"/>
    <lineage>
        <taxon>Eukaryota</taxon>
        <taxon>Fungi</taxon>
        <taxon>Fungi incertae sedis</taxon>
        <taxon>Chytridiomycota</taxon>
        <taxon>Chytridiomycota incertae sedis</taxon>
        <taxon>Chytridiomycetes</taxon>
        <taxon>Chytridiomycetes incertae sedis</taxon>
        <taxon>Blyttiomyces</taxon>
    </lineage>
</organism>
<feature type="compositionally biased region" description="Polar residues" evidence="5">
    <location>
        <begin position="27"/>
        <end position="37"/>
    </location>
</feature>
<protein>
    <submittedName>
        <fullName evidence="6">Uncharacterized protein</fullName>
    </submittedName>
</protein>
<feature type="region of interest" description="Disordered" evidence="5">
    <location>
        <begin position="1"/>
        <end position="37"/>
    </location>
</feature>
<feature type="compositionally biased region" description="Low complexity" evidence="5">
    <location>
        <begin position="235"/>
        <end position="257"/>
    </location>
</feature>
<gene>
    <name evidence="6" type="ORF">BDK51DRAFT_28936</name>
</gene>
<evidence type="ECO:0000256" key="1">
    <source>
        <dbReference type="ARBA" id="ARBA00022468"/>
    </source>
</evidence>